<reference evidence="7" key="1">
    <citation type="submission" date="2025-08" db="UniProtKB">
        <authorList>
            <consortium name="Ensembl"/>
        </authorList>
    </citation>
    <scope>IDENTIFICATION</scope>
</reference>
<evidence type="ECO:0000313" key="7">
    <source>
        <dbReference type="Ensembl" id="ENSGEVP00005020631.1"/>
    </source>
</evidence>
<dbReference type="InterPro" id="IPR003599">
    <property type="entry name" value="Ig_sub"/>
</dbReference>
<sequence length="126" mass="14466">CYSRVGFQKILGELGDSVFQSPPEETDSEGHDVLLHCNFTTISTSPYFFWYRQYPNQPPQNILAAYKSAAEKNTFISGKFLTVLMDDNKTVPLKIAAVAFRDRAVYYCALSPTLFWAELHLQRYKK</sequence>
<organism evidence="7 8">
    <name type="scientific">Gopherus evgoodei</name>
    <name type="common">Goodes thornscrub tortoise</name>
    <dbReference type="NCBI Taxonomy" id="1825980"/>
    <lineage>
        <taxon>Eukaryota</taxon>
        <taxon>Metazoa</taxon>
        <taxon>Chordata</taxon>
        <taxon>Craniata</taxon>
        <taxon>Vertebrata</taxon>
        <taxon>Euteleostomi</taxon>
        <taxon>Archelosauria</taxon>
        <taxon>Testudinata</taxon>
        <taxon>Testudines</taxon>
        <taxon>Cryptodira</taxon>
        <taxon>Durocryptodira</taxon>
        <taxon>Testudinoidea</taxon>
        <taxon>Testudinidae</taxon>
        <taxon>Gopherus</taxon>
    </lineage>
</organism>
<dbReference type="Proteomes" id="UP000694390">
    <property type="component" value="Unassembled WGS sequence"/>
</dbReference>
<dbReference type="InterPro" id="IPR051287">
    <property type="entry name" value="TCR_variable_region"/>
</dbReference>
<dbReference type="GO" id="GO:0002250">
    <property type="term" value="P:adaptive immune response"/>
    <property type="evidence" value="ECO:0007669"/>
    <property type="project" value="UniProtKB-KW"/>
</dbReference>
<evidence type="ECO:0000256" key="5">
    <source>
        <dbReference type="ARBA" id="ARBA00043266"/>
    </source>
</evidence>
<dbReference type="InterPro" id="IPR013106">
    <property type="entry name" value="Ig_V-set"/>
</dbReference>
<dbReference type="Gene3D" id="2.60.40.10">
    <property type="entry name" value="Immunoglobulins"/>
    <property type="match status" value="1"/>
</dbReference>
<keyword evidence="8" id="KW-1185">Reference proteome</keyword>
<dbReference type="Pfam" id="PF07686">
    <property type="entry name" value="V-set"/>
    <property type="match status" value="1"/>
</dbReference>
<dbReference type="AlphaFoldDB" id="A0A8C4Y601"/>
<keyword evidence="2" id="KW-1064">Adaptive immunity</keyword>
<dbReference type="SMART" id="SM00406">
    <property type="entry name" value="IGv"/>
    <property type="match status" value="1"/>
</dbReference>
<dbReference type="SUPFAM" id="SSF48726">
    <property type="entry name" value="Immunoglobulin"/>
    <property type="match status" value="1"/>
</dbReference>
<evidence type="ECO:0000313" key="8">
    <source>
        <dbReference type="Proteomes" id="UP000694390"/>
    </source>
</evidence>
<dbReference type="InterPro" id="IPR007110">
    <property type="entry name" value="Ig-like_dom"/>
</dbReference>
<dbReference type="GO" id="GO:0042101">
    <property type="term" value="C:T cell receptor complex"/>
    <property type="evidence" value="ECO:0007669"/>
    <property type="project" value="UniProtKB-KW"/>
</dbReference>
<evidence type="ECO:0000256" key="1">
    <source>
        <dbReference type="ARBA" id="ARBA00022729"/>
    </source>
</evidence>
<evidence type="ECO:0000256" key="4">
    <source>
        <dbReference type="ARBA" id="ARBA00023319"/>
    </source>
</evidence>
<keyword evidence="4" id="KW-0393">Immunoglobulin domain</keyword>
<keyword evidence="1" id="KW-0732">Signal</keyword>
<reference evidence="7" key="2">
    <citation type="submission" date="2025-09" db="UniProtKB">
        <authorList>
            <consortium name="Ensembl"/>
        </authorList>
    </citation>
    <scope>IDENTIFICATION</scope>
</reference>
<dbReference type="GeneTree" id="ENSGT01030000235661"/>
<evidence type="ECO:0000256" key="3">
    <source>
        <dbReference type="ARBA" id="ARBA00023170"/>
    </source>
</evidence>
<dbReference type="SMART" id="SM00409">
    <property type="entry name" value="IG"/>
    <property type="match status" value="1"/>
</dbReference>
<dbReference type="PANTHER" id="PTHR19367">
    <property type="entry name" value="T-CELL RECEPTOR ALPHA CHAIN V REGION"/>
    <property type="match status" value="1"/>
</dbReference>
<dbReference type="InterPro" id="IPR036179">
    <property type="entry name" value="Ig-like_dom_sf"/>
</dbReference>
<dbReference type="PANTHER" id="PTHR19367:SF18">
    <property type="entry name" value="T CELL RECEPTOR ALPHA VARIABLE 16"/>
    <property type="match status" value="1"/>
</dbReference>
<name>A0A8C4Y601_9SAUR</name>
<evidence type="ECO:0000256" key="2">
    <source>
        <dbReference type="ARBA" id="ARBA00023130"/>
    </source>
</evidence>
<keyword evidence="5" id="KW-1279">T cell receptor</keyword>
<dbReference type="InterPro" id="IPR013783">
    <property type="entry name" value="Ig-like_fold"/>
</dbReference>
<dbReference type="Ensembl" id="ENSGEVT00005021669.1">
    <property type="protein sequence ID" value="ENSGEVP00005020631.1"/>
    <property type="gene ID" value="ENSGEVG00005014632.1"/>
</dbReference>
<protein>
    <recommendedName>
        <fullName evidence="6">Ig-like domain-containing protein</fullName>
    </recommendedName>
</protein>
<accession>A0A8C4Y601</accession>
<feature type="domain" description="Ig-like" evidence="6">
    <location>
        <begin position="16"/>
        <end position="111"/>
    </location>
</feature>
<dbReference type="PROSITE" id="PS50835">
    <property type="entry name" value="IG_LIKE"/>
    <property type="match status" value="1"/>
</dbReference>
<proteinExistence type="predicted"/>
<keyword evidence="5" id="KW-0391">Immunity</keyword>
<dbReference type="OrthoDB" id="9631130at2759"/>
<evidence type="ECO:0000259" key="6">
    <source>
        <dbReference type="PROSITE" id="PS50835"/>
    </source>
</evidence>
<keyword evidence="3" id="KW-0675">Receptor</keyword>